<protein>
    <submittedName>
        <fullName evidence="3">Syndecan domain containing protein</fullName>
    </submittedName>
</protein>
<reference evidence="3 4" key="2">
    <citation type="journal article" date="2021" name="Curr. Genet.">
        <title>Genetic response to nitrogen starvation in the aggressive Eucalyptus foliar pathogen Teratosphaeria destructans.</title>
        <authorList>
            <person name="Havenga M."/>
            <person name="Wingfield B.D."/>
            <person name="Wingfield M.J."/>
            <person name="Dreyer L.L."/>
            <person name="Roets F."/>
            <person name="Aylward J."/>
        </authorList>
    </citation>
    <scope>NUCLEOTIDE SEQUENCE [LARGE SCALE GENOMIC DNA]</scope>
    <source>
        <strain evidence="3">CMW44962</strain>
    </source>
</reference>
<keyword evidence="2" id="KW-0472">Membrane</keyword>
<evidence type="ECO:0000256" key="1">
    <source>
        <dbReference type="SAM" id="MobiDB-lite"/>
    </source>
</evidence>
<keyword evidence="2" id="KW-1133">Transmembrane helix</keyword>
<feature type="transmembrane region" description="Helical" evidence="2">
    <location>
        <begin position="71"/>
        <end position="95"/>
    </location>
</feature>
<gene>
    <name evidence="3" type="ORF">Tdes44962_MAKER06726</name>
</gene>
<dbReference type="EMBL" id="RIBY02000091">
    <property type="protein sequence ID" value="KAH9845368.1"/>
    <property type="molecule type" value="Genomic_DNA"/>
</dbReference>
<feature type="compositionally biased region" description="Low complexity" evidence="1">
    <location>
        <begin position="1"/>
        <end position="24"/>
    </location>
</feature>
<dbReference type="Proteomes" id="UP001138500">
    <property type="component" value="Unassembled WGS sequence"/>
</dbReference>
<evidence type="ECO:0000313" key="4">
    <source>
        <dbReference type="Proteomes" id="UP001138500"/>
    </source>
</evidence>
<accession>A0A9W7T195</accession>
<feature type="region of interest" description="Disordered" evidence="1">
    <location>
        <begin position="1"/>
        <end position="26"/>
    </location>
</feature>
<dbReference type="AlphaFoldDB" id="A0A9W7T195"/>
<organism evidence="3 4">
    <name type="scientific">Teratosphaeria destructans</name>
    <dbReference type="NCBI Taxonomy" id="418781"/>
    <lineage>
        <taxon>Eukaryota</taxon>
        <taxon>Fungi</taxon>
        <taxon>Dikarya</taxon>
        <taxon>Ascomycota</taxon>
        <taxon>Pezizomycotina</taxon>
        <taxon>Dothideomycetes</taxon>
        <taxon>Dothideomycetidae</taxon>
        <taxon>Mycosphaerellales</taxon>
        <taxon>Teratosphaeriaceae</taxon>
        <taxon>Teratosphaeria</taxon>
    </lineage>
</organism>
<comment type="caution">
    <text evidence="3">The sequence shown here is derived from an EMBL/GenBank/DDBJ whole genome shotgun (WGS) entry which is preliminary data.</text>
</comment>
<evidence type="ECO:0000313" key="3">
    <source>
        <dbReference type="EMBL" id="KAH9845368.1"/>
    </source>
</evidence>
<name>A0A9W7T195_9PEZI</name>
<keyword evidence="4" id="KW-1185">Reference proteome</keyword>
<keyword evidence="2" id="KW-0812">Transmembrane</keyword>
<proteinExistence type="predicted"/>
<evidence type="ECO:0000256" key="2">
    <source>
        <dbReference type="SAM" id="Phobius"/>
    </source>
</evidence>
<sequence>MTTTSPVSTASTSPSTSDESSAISNSQVSTTNLAGVTSQTSSVGTLAATSPYTSVAGDATSNDTNHSSPPYGAIIGGALGGVALLCLTVLAVFLIRRKNASSGHGPPSHPTAVAQAQGSYYANRLSSGKWYDHPYQKPQEISNDTAIYEAEANMDPAELPGR</sequence>
<dbReference type="OrthoDB" id="10462281at2759"/>
<reference evidence="3 4" key="1">
    <citation type="journal article" date="2018" name="IMA Fungus">
        <title>IMA Genome-F 10: Nine draft genome sequences of Claviceps purpurea s.lat., including C. arundinis, C. humidiphila, and C. cf. spartinae, pseudomolecules for the pitch canker pathogen Fusarium circinatum, draft genome of Davidsoniella eucalypti, Grosmannia galeiformis, Quambalaria eucalypti, and Teratosphaeria destructans.</title>
        <authorList>
            <person name="Wingfield B.D."/>
            <person name="Liu M."/>
            <person name="Nguyen H.D."/>
            <person name="Lane F.A."/>
            <person name="Morgan S.W."/>
            <person name="De Vos L."/>
            <person name="Wilken P.M."/>
            <person name="Duong T.A."/>
            <person name="Aylward J."/>
            <person name="Coetzee M.P."/>
            <person name="Dadej K."/>
            <person name="De Beer Z.W."/>
            <person name="Findlay W."/>
            <person name="Havenga M."/>
            <person name="Kolarik M."/>
            <person name="Menzies J.G."/>
            <person name="Naidoo K."/>
            <person name="Pochopski O."/>
            <person name="Shoukouhi P."/>
            <person name="Santana Q.C."/>
            <person name="Seifert K.A."/>
            <person name="Soal N."/>
            <person name="Steenkamp E.T."/>
            <person name="Tatham C.T."/>
            <person name="van der Nest M.A."/>
            <person name="Wingfield M.J."/>
        </authorList>
    </citation>
    <scope>NUCLEOTIDE SEQUENCE [LARGE SCALE GENOMIC DNA]</scope>
    <source>
        <strain evidence="3">CMW44962</strain>
    </source>
</reference>